<comment type="caution">
    <text evidence="1">The sequence shown here is derived from an EMBL/GenBank/DDBJ whole genome shotgun (WGS) entry which is preliminary data.</text>
</comment>
<name>A0AAQ4DVT7_AMBAM</name>
<dbReference type="Proteomes" id="UP001321473">
    <property type="component" value="Unassembled WGS sequence"/>
</dbReference>
<reference evidence="1 2" key="1">
    <citation type="journal article" date="2023" name="Arcadia Sci">
        <title>De novo assembly of a long-read Amblyomma americanum tick genome.</title>
        <authorList>
            <person name="Chou S."/>
            <person name="Poskanzer K.E."/>
            <person name="Rollins M."/>
            <person name="Thuy-Boun P.S."/>
        </authorList>
    </citation>
    <scope>NUCLEOTIDE SEQUENCE [LARGE SCALE GENOMIC DNA]</scope>
    <source>
        <strain evidence="1">F_SG_1</strain>
        <tissue evidence="1">Salivary glands</tissue>
    </source>
</reference>
<evidence type="ECO:0000313" key="2">
    <source>
        <dbReference type="Proteomes" id="UP001321473"/>
    </source>
</evidence>
<accession>A0AAQ4DVT7</accession>
<evidence type="ECO:0000313" key="1">
    <source>
        <dbReference type="EMBL" id="KAK8766577.1"/>
    </source>
</evidence>
<organism evidence="1 2">
    <name type="scientific">Amblyomma americanum</name>
    <name type="common">Lone star tick</name>
    <dbReference type="NCBI Taxonomy" id="6943"/>
    <lineage>
        <taxon>Eukaryota</taxon>
        <taxon>Metazoa</taxon>
        <taxon>Ecdysozoa</taxon>
        <taxon>Arthropoda</taxon>
        <taxon>Chelicerata</taxon>
        <taxon>Arachnida</taxon>
        <taxon>Acari</taxon>
        <taxon>Parasitiformes</taxon>
        <taxon>Ixodida</taxon>
        <taxon>Ixodoidea</taxon>
        <taxon>Ixodidae</taxon>
        <taxon>Amblyomminae</taxon>
        <taxon>Amblyomma</taxon>
    </lineage>
</organism>
<proteinExistence type="predicted"/>
<dbReference type="AlphaFoldDB" id="A0AAQ4DVT7"/>
<keyword evidence="2" id="KW-1185">Reference proteome</keyword>
<dbReference type="EMBL" id="JARKHS020026223">
    <property type="protein sequence ID" value="KAK8766577.1"/>
    <property type="molecule type" value="Genomic_DNA"/>
</dbReference>
<sequence length="156" mass="17463">MDPIFRQKEKAKIYMGQIQMMTALLFGSSNSPNFMSCIWQCRTPGQKADLFDRPFAQALDTAQQRLIIVGRVSVHPTQRFEREKFKGRRLAMTNARQGPTILADPARPTWIGNSVSRDTCSGTTLSKALATKNGTTSKEPSAVTVIFLKPPFRSLR</sequence>
<gene>
    <name evidence="1" type="ORF">V5799_006643</name>
</gene>
<protein>
    <submittedName>
        <fullName evidence="1">Uncharacterized protein</fullName>
    </submittedName>
</protein>